<evidence type="ECO:0000259" key="5">
    <source>
        <dbReference type="Pfam" id="PF02902"/>
    </source>
</evidence>
<comment type="caution">
    <text evidence="6">The sequence shown here is derived from an EMBL/GenBank/DDBJ whole genome shotgun (WGS) entry which is preliminary data.</text>
</comment>
<dbReference type="GO" id="GO:0008234">
    <property type="term" value="F:cysteine-type peptidase activity"/>
    <property type="evidence" value="ECO:0007669"/>
    <property type="project" value="InterPro"/>
</dbReference>
<feature type="region of interest" description="Disordered" evidence="4">
    <location>
        <begin position="22"/>
        <end position="41"/>
    </location>
</feature>
<feature type="compositionally biased region" description="Polar residues" evidence="4">
    <location>
        <begin position="32"/>
        <end position="41"/>
    </location>
</feature>
<proteinExistence type="inferred from homology"/>
<evidence type="ECO:0000313" key="6">
    <source>
        <dbReference type="EMBL" id="CAA2987778.1"/>
    </source>
</evidence>
<dbReference type="GO" id="GO:0006508">
    <property type="term" value="P:proteolysis"/>
    <property type="evidence" value="ECO:0007669"/>
    <property type="project" value="UniProtKB-KW"/>
</dbReference>
<dbReference type="OrthoDB" id="1694156at2759"/>
<dbReference type="InterPro" id="IPR003653">
    <property type="entry name" value="Peptidase_C48_C"/>
</dbReference>
<evidence type="ECO:0000313" key="7">
    <source>
        <dbReference type="Proteomes" id="UP000594638"/>
    </source>
</evidence>
<reference evidence="6 7" key="1">
    <citation type="submission" date="2019-12" db="EMBL/GenBank/DDBJ databases">
        <authorList>
            <person name="Alioto T."/>
            <person name="Alioto T."/>
            <person name="Gomez Garrido J."/>
        </authorList>
    </citation>
    <scope>NUCLEOTIDE SEQUENCE [LARGE SCALE GENOMIC DNA]</scope>
</reference>
<dbReference type="AlphaFoldDB" id="A0A8S0S9A2"/>
<gene>
    <name evidence="6" type="ORF">OLEA9_A058800</name>
</gene>
<keyword evidence="7" id="KW-1185">Reference proteome</keyword>
<feature type="region of interest" description="Disordered" evidence="4">
    <location>
        <begin position="55"/>
        <end position="117"/>
    </location>
</feature>
<dbReference type="Proteomes" id="UP000594638">
    <property type="component" value="Unassembled WGS sequence"/>
</dbReference>
<evidence type="ECO:0000256" key="3">
    <source>
        <dbReference type="ARBA" id="ARBA00022801"/>
    </source>
</evidence>
<protein>
    <submittedName>
        <fullName evidence="6">Sentrin-specific protease 1-like</fullName>
    </submittedName>
</protein>
<organism evidence="6 7">
    <name type="scientific">Olea europaea subsp. europaea</name>
    <dbReference type="NCBI Taxonomy" id="158383"/>
    <lineage>
        <taxon>Eukaryota</taxon>
        <taxon>Viridiplantae</taxon>
        <taxon>Streptophyta</taxon>
        <taxon>Embryophyta</taxon>
        <taxon>Tracheophyta</taxon>
        <taxon>Spermatophyta</taxon>
        <taxon>Magnoliopsida</taxon>
        <taxon>eudicotyledons</taxon>
        <taxon>Gunneridae</taxon>
        <taxon>Pentapetalae</taxon>
        <taxon>asterids</taxon>
        <taxon>lamiids</taxon>
        <taxon>Lamiales</taxon>
        <taxon>Oleaceae</taxon>
        <taxon>Oleeae</taxon>
        <taxon>Olea</taxon>
    </lineage>
</organism>
<feature type="compositionally biased region" description="Basic and acidic residues" evidence="4">
    <location>
        <begin position="67"/>
        <end position="81"/>
    </location>
</feature>
<evidence type="ECO:0000256" key="4">
    <source>
        <dbReference type="SAM" id="MobiDB-lite"/>
    </source>
</evidence>
<accession>A0A8S0S9A2</accession>
<name>A0A8S0S9A2_OLEEU</name>
<dbReference type="SUPFAM" id="SSF54001">
    <property type="entry name" value="Cysteine proteinases"/>
    <property type="match status" value="1"/>
</dbReference>
<dbReference type="InterPro" id="IPR038765">
    <property type="entry name" value="Papain-like_cys_pep_sf"/>
</dbReference>
<dbReference type="Gramene" id="OE9A058800T1">
    <property type="protein sequence ID" value="OE9A058800C1"/>
    <property type="gene ID" value="OE9A058800"/>
</dbReference>
<comment type="similarity">
    <text evidence="1">Belongs to the peptidase C48 family.</text>
</comment>
<dbReference type="Pfam" id="PF02902">
    <property type="entry name" value="Peptidase_C48"/>
    <property type="match status" value="1"/>
</dbReference>
<sequence length="298" mass="34159">MAMPYLNNVQYQKSIQSNLLSESRRKKKIKQSVGNASTSRKSAILLMDNSMGQPIVSNNDDEFVDPPPRRQDSLPREKSPIDEAPLAAHNSPDESHPHMLQWVDGSTSPDDRSELPVKRVSRPARILQSPFVVGEGKLFKHDDHVIVFEHFKGDVEEVDRSTFMSWFQRGFKPKNKKKFNDEDGKIKPAFIIDSSPVGHKSCFYNLIHIESYLSSMGISKKDSDYHEPDFNELKVYIDNKLSQQTNGHDCGVFVILFTLYILRDGRCSIPHKFDINKCRLGIAALLYKYQEMYVKHAK</sequence>
<evidence type="ECO:0000256" key="2">
    <source>
        <dbReference type="ARBA" id="ARBA00022670"/>
    </source>
</evidence>
<dbReference type="Gene3D" id="3.40.395.10">
    <property type="entry name" value="Adenoviral Proteinase, Chain A"/>
    <property type="match status" value="1"/>
</dbReference>
<keyword evidence="2 6" id="KW-0645">Protease</keyword>
<dbReference type="EMBL" id="CACTIH010003946">
    <property type="protein sequence ID" value="CAA2987778.1"/>
    <property type="molecule type" value="Genomic_DNA"/>
</dbReference>
<feature type="domain" description="Ubiquitin-like protease family profile" evidence="5">
    <location>
        <begin position="193"/>
        <end position="287"/>
    </location>
</feature>
<keyword evidence="3" id="KW-0378">Hydrolase</keyword>
<evidence type="ECO:0000256" key="1">
    <source>
        <dbReference type="ARBA" id="ARBA00005234"/>
    </source>
</evidence>